<protein>
    <recommendedName>
        <fullName evidence="4 5">Flagellar hook-basal body complex protein FliE</fullName>
    </recommendedName>
</protein>
<evidence type="ECO:0000256" key="5">
    <source>
        <dbReference type="NCBIfam" id="TIGR00205"/>
    </source>
</evidence>
<evidence type="ECO:0000313" key="8">
    <source>
        <dbReference type="Proteomes" id="UP000826725"/>
    </source>
</evidence>
<dbReference type="GO" id="GO:0005198">
    <property type="term" value="F:structural molecule activity"/>
    <property type="evidence" value="ECO:0007669"/>
    <property type="project" value="UniProtKB-UniRule"/>
</dbReference>
<dbReference type="PANTHER" id="PTHR34653">
    <property type="match status" value="1"/>
</dbReference>
<dbReference type="PANTHER" id="PTHR34653:SF1">
    <property type="entry name" value="FLAGELLAR HOOK-BASAL BODY COMPLEX PROTEIN FLIE"/>
    <property type="match status" value="1"/>
</dbReference>
<feature type="region of interest" description="Disordered" evidence="6">
    <location>
        <begin position="1"/>
        <end position="28"/>
    </location>
</feature>
<dbReference type="KEGG" id="dbk:DGMP_13090"/>
<dbReference type="GO" id="GO:0009425">
    <property type="term" value="C:bacterial-type flagellum basal body"/>
    <property type="evidence" value="ECO:0007669"/>
    <property type="project" value="UniProtKB-SubCell"/>
</dbReference>
<dbReference type="GO" id="GO:0003774">
    <property type="term" value="F:cytoskeletal motor activity"/>
    <property type="evidence" value="ECO:0007669"/>
    <property type="project" value="InterPro"/>
</dbReference>
<evidence type="ECO:0000313" key="7">
    <source>
        <dbReference type="EMBL" id="BCL60616.1"/>
    </source>
</evidence>
<sequence>MNTIKNSLLSPVIPEGASSSPGSSVKQAKSSFGDILSNLVTSVNDSQKAGDIAVEQLQSGDASHLHDVMIAVEEADISLRMLVQMRNKALSAYEEIMRMQL</sequence>
<dbReference type="HAMAP" id="MF_00724">
    <property type="entry name" value="FliE"/>
    <property type="match status" value="1"/>
</dbReference>
<gene>
    <name evidence="4" type="primary">fliE</name>
    <name evidence="7" type="ORF">DGMP_13090</name>
</gene>
<dbReference type="InterPro" id="IPR001624">
    <property type="entry name" value="FliE"/>
</dbReference>
<evidence type="ECO:0000256" key="2">
    <source>
        <dbReference type="ARBA" id="ARBA00009272"/>
    </source>
</evidence>
<evidence type="ECO:0000256" key="1">
    <source>
        <dbReference type="ARBA" id="ARBA00004117"/>
    </source>
</evidence>
<keyword evidence="3 4" id="KW-0975">Bacterial flagellum</keyword>
<name>A0A8D5FHB3_9BACT</name>
<dbReference type="GO" id="GO:0071973">
    <property type="term" value="P:bacterial-type flagellum-dependent cell motility"/>
    <property type="evidence" value="ECO:0007669"/>
    <property type="project" value="InterPro"/>
</dbReference>
<dbReference type="Proteomes" id="UP000826725">
    <property type="component" value="Chromosome"/>
</dbReference>
<evidence type="ECO:0000256" key="6">
    <source>
        <dbReference type="SAM" id="MobiDB-lite"/>
    </source>
</evidence>
<dbReference type="EMBL" id="AP024086">
    <property type="protein sequence ID" value="BCL60616.1"/>
    <property type="molecule type" value="Genomic_DNA"/>
</dbReference>
<keyword evidence="8" id="KW-1185">Reference proteome</keyword>
<reference evidence="7" key="1">
    <citation type="submission" date="2020-09" db="EMBL/GenBank/DDBJ databases">
        <title>Desulfogranum mesoprofundum gen. nov., sp. nov., a novel mesophilic, sulfate-reducing chemolithoautotroph isolated from a deep-sea hydrothermal vent chimney in the Suiyo Seamount.</title>
        <authorList>
            <person name="Hashimoto Y."/>
            <person name="Nakagawa S."/>
        </authorList>
    </citation>
    <scope>NUCLEOTIDE SEQUENCE</scope>
    <source>
        <strain evidence="7">KT2</strain>
    </source>
</reference>
<organism evidence="7 8">
    <name type="scientific">Desulfomarina profundi</name>
    <dbReference type="NCBI Taxonomy" id="2772557"/>
    <lineage>
        <taxon>Bacteria</taxon>
        <taxon>Pseudomonadati</taxon>
        <taxon>Thermodesulfobacteriota</taxon>
        <taxon>Desulfobulbia</taxon>
        <taxon>Desulfobulbales</taxon>
        <taxon>Desulfobulbaceae</taxon>
        <taxon>Desulfomarina</taxon>
    </lineage>
</organism>
<dbReference type="NCBIfam" id="TIGR00205">
    <property type="entry name" value="fliE"/>
    <property type="match status" value="1"/>
</dbReference>
<dbReference type="Pfam" id="PF02049">
    <property type="entry name" value="FliE"/>
    <property type="match status" value="1"/>
</dbReference>
<proteinExistence type="inferred from homology"/>
<evidence type="ECO:0000256" key="3">
    <source>
        <dbReference type="ARBA" id="ARBA00023143"/>
    </source>
</evidence>
<accession>A0A8D5FHB3</accession>
<comment type="subcellular location">
    <subcellularLocation>
        <location evidence="1 4">Bacterial flagellum basal body</location>
    </subcellularLocation>
</comment>
<evidence type="ECO:0000256" key="4">
    <source>
        <dbReference type="HAMAP-Rule" id="MF_00724"/>
    </source>
</evidence>
<comment type="similarity">
    <text evidence="2 4">Belongs to the FliE family.</text>
</comment>
<dbReference type="AlphaFoldDB" id="A0A8D5FHB3"/>
<dbReference type="RefSeq" id="WP_228856727.1">
    <property type="nucleotide sequence ID" value="NZ_AP024086.1"/>
</dbReference>
<feature type="compositionally biased region" description="Polar residues" evidence="6">
    <location>
        <begin position="17"/>
        <end position="28"/>
    </location>
</feature>